<reference evidence="1" key="1">
    <citation type="journal article" date="2012" name="Nature">
        <title>The oyster genome reveals stress adaptation and complexity of shell formation.</title>
        <authorList>
            <person name="Zhang G."/>
            <person name="Fang X."/>
            <person name="Guo X."/>
            <person name="Li L."/>
            <person name="Luo R."/>
            <person name="Xu F."/>
            <person name="Yang P."/>
            <person name="Zhang L."/>
            <person name="Wang X."/>
            <person name="Qi H."/>
            <person name="Xiong Z."/>
            <person name="Que H."/>
            <person name="Xie Y."/>
            <person name="Holland P.W."/>
            <person name="Paps J."/>
            <person name="Zhu Y."/>
            <person name="Wu F."/>
            <person name="Chen Y."/>
            <person name="Wang J."/>
            <person name="Peng C."/>
            <person name="Meng J."/>
            <person name="Yang L."/>
            <person name="Liu J."/>
            <person name="Wen B."/>
            <person name="Zhang N."/>
            <person name="Huang Z."/>
            <person name="Zhu Q."/>
            <person name="Feng Y."/>
            <person name="Mount A."/>
            <person name="Hedgecock D."/>
            <person name="Xu Z."/>
            <person name="Liu Y."/>
            <person name="Domazet-Loso T."/>
            <person name="Du Y."/>
            <person name="Sun X."/>
            <person name="Zhang S."/>
            <person name="Liu B."/>
            <person name="Cheng P."/>
            <person name="Jiang X."/>
            <person name="Li J."/>
            <person name="Fan D."/>
            <person name="Wang W."/>
            <person name="Fu W."/>
            <person name="Wang T."/>
            <person name="Wang B."/>
            <person name="Zhang J."/>
            <person name="Peng Z."/>
            <person name="Li Y."/>
            <person name="Li N."/>
            <person name="Wang J."/>
            <person name="Chen M."/>
            <person name="He Y."/>
            <person name="Tan F."/>
            <person name="Song X."/>
            <person name="Zheng Q."/>
            <person name="Huang R."/>
            <person name="Yang H."/>
            <person name="Du X."/>
            <person name="Chen L."/>
            <person name="Yang M."/>
            <person name="Gaffney P.M."/>
            <person name="Wang S."/>
            <person name="Luo L."/>
            <person name="She Z."/>
            <person name="Ming Y."/>
            <person name="Huang W."/>
            <person name="Zhang S."/>
            <person name="Huang B."/>
            <person name="Zhang Y."/>
            <person name="Qu T."/>
            <person name="Ni P."/>
            <person name="Miao G."/>
            <person name="Wang J."/>
            <person name="Wang Q."/>
            <person name="Steinberg C.E."/>
            <person name="Wang H."/>
            <person name="Li N."/>
            <person name="Qian L."/>
            <person name="Zhang G."/>
            <person name="Li Y."/>
            <person name="Yang H."/>
            <person name="Liu X."/>
            <person name="Wang J."/>
            <person name="Yin Y."/>
            <person name="Wang J."/>
        </authorList>
    </citation>
    <scope>NUCLEOTIDE SEQUENCE [LARGE SCALE GENOMIC DNA]</scope>
    <source>
        <strain evidence="1">05x7-T-G4-1.051#20</strain>
    </source>
</reference>
<dbReference type="AlphaFoldDB" id="K1R203"/>
<evidence type="ECO:0000313" key="1">
    <source>
        <dbReference type="EMBL" id="EKC27786.1"/>
    </source>
</evidence>
<name>K1R203_MAGGI</name>
<dbReference type="HOGENOM" id="CLU_1877412_0_0_1"/>
<protein>
    <submittedName>
        <fullName evidence="1">Uncharacterized protein</fullName>
    </submittedName>
</protein>
<dbReference type="InParanoid" id="K1R203"/>
<sequence length="136" mass="15083">MGVINFPLMEHQSTPANASTQVQLGGGLLLSGHMQQLPGECAVCLHTNGKHVVLRVDLFGARYFEKMQYRLPIDENWLQVMHGVRLQMCFICAIFFSLSKGDKSSIANEILGAWGQGFRDLVTVDWEFSGANLKGI</sequence>
<dbReference type="EMBL" id="JH818022">
    <property type="protein sequence ID" value="EKC27786.1"/>
    <property type="molecule type" value="Genomic_DNA"/>
</dbReference>
<organism evidence="1">
    <name type="scientific">Magallana gigas</name>
    <name type="common">Pacific oyster</name>
    <name type="synonym">Crassostrea gigas</name>
    <dbReference type="NCBI Taxonomy" id="29159"/>
    <lineage>
        <taxon>Eukaryota</taxon>
        <taxon>Metazoa</taxon>
        <taxon>Spiralia</taxon>
        <taxon>Lophotrochozoa</taxon>
        <taxon>Mollusca</taxon>
        <taxon>Bivalvia</taxon>
        <taxon>Autobranchia</taxon>
        <taxon>Pteriomorphia</taxon>
        <taxon>Ostreida</taxon>
        <taxon>Ostreoidea</taxon>
        <taxon>Ostreidae</taxon>
        <taxon>Magallana</taxon>
    </lineage>
</organism>
<proteinExistence type="predicted"/>
<accession>K1R203</accession>
<gene>
    <name evidence="1" type="ORF">CGI_10012295</name>
</gene>